<reference evidence="1 2" key="1">
    <citation type="submission" date="2017-11" db="EMBL/GenBank/DDBJ databases">
        <title>Genome sequencing of Prevotella intermedia KCOM 2033.</title>
        <authorList>
            <person name="Kook J.-K."/>
            <person name="Park S.-N."/>
            <person name="Lim Y.K."/>
        </authorList>
    </citation>
    <scope>NUCLEOTIDE SEQUENCE [LARGE SCALE GENOMIC DNA]</scope>
    <source>
        <strain evidence="1 2">KCOM 2033</strain>
    </source>
</reference>
<organism evidence="1 2">
    <name type="scientific">Prevotella intermedia</name>
    <dbReference type="NCBI Taxonomy" id="28131"/>
    <lineage>
        <taxon>Bacteria</taxon>
        <taxon>Pseudomonadati</taxon>
        <taxon>Bacteroidota</taxon>
        <taxon>Bacteroidia</taxon>
        <taxon>Bacteroidales</taxon>
        <taxon>Prevotellaceae</taxon>
        <taxon>Prevotella</taxon>
    </lineage>
</organism>
<dbReference type="Proteomes" id="UP000229323">
    <property type="component" value="Chromosome"/>
</dbReference>
<sequence>MFYERKESNKVVNIFHKYRYCLTPLLSTYYKTYCFAFQKRRFCTVKVAVLHRKTYAFAMPKRSYHFLRKISLH</sequence>
<name>A0A2D3ND08_PREIN</name>
<evidence type="ECO:0000313" key="1">
    <source>
        <dbReference type="EMBL" id="ATV53308.1"/>
    </source>
</evidence>
<proteinExistence type="predicted"/>
<evidence type="ECO:0000313" key="2">
    <source>
        <dbReference type="Proteomes" id="UP000229323"/>
    </source>
</evidence>
<protein>
    <submittedName>
        <fullName evidence="1">Uncharacterized protein</fullName>
    </submittedName>
</protein>
<dbReference type="AlphaFoldDB" id="A0A2D3ND08"/>
<gene>
    <name evidence="1" type="ORF">CTM50_09895</name>
</gene>
<dbReference type="EMBL" id="CP024696">
    <property type="protein sequence ID" value="ATV53308.1"/>
    <property type="molecule type" value="Genomic_DNA"/>
</dbReference>
<accession>A0A2D3ND08</accession>